<proteinExistence type="predicted"/>
<evidence type="ECO:0000313" key="1">
    <source>
        <dbReference type="EMBL" id="MPN24275.1"/>
    </source>
</evidence>
<dbReference type="EMBL" id="VSSQ01073080">
    <property type="protein sequence ID" value="MPN24275.1"/>
    <property type="molecule type" value="Genomic_DNA"/>
</dbReference>
<organism evidence="1">
    <name type="scientific">bioreactor metagenome</name>
    <dbReference type="NCBI Taxonomy" id="1076179"/>
    <lineage>
        <taxon>unclassified sequences</taxon>
        <taxon>metagenomes</taxon>
        <taxon>ecological metagenomes</taxon>
    </lineage>
</organism>
<reference evidence="1" key="1">
    <citation type="submission" date="2019-08" db="EMBL/GenBank/DDBJ databases">
        <authorList>
            <person name="Kucharzyk K."/>
            <person name="Murdoch R.W."/>
            <person name="Higgins S."/>
            <person name="Loffler F."/>
        </authorList>
    </citation>
    <scope>NUCLEOTIDE SEQUENCE</scope>
</reference>
<protein>
    <submittedName>
        <fullName evidence="1">Uncharacterized protein</fullName>
    </submittedName>
</protein>
<sequence length="88" mass="9559">MLAQYHQFLVGQATGHRFRLGAVIAQRGHLDHTGGALAVFAGKVDRHMVFLGDLEDGLGVRASHRIDGLVLVDRAGESDIGHEKLRYG</sequence>
<comment type="caution">
    <text evidence="1">The sequence shown here is derived from an EMBL/GenBank/DDBJ whole genome shotgun (WGS) entry which is preliminary data.</text>
</comment>
<accession>A0A645GC83</accession>
<name>A0A645GC83_9ZZZZ</name>
<gene>
    <name evidence="1" type="ORF">SDC9_171670</name>
</gene>
<dbReference type="AlphaFoldDB" id="A0A645GC83"/>